<comment type="caution">
    <text evidence="10">The sequence shown here is derived from an EMBL/GenBank/DDBJ whole genome shotgun (WGS) entry which is preliminary data.</text>
</comment>
<dbReference type="PANTHER" id="PTHR32507:SF8">
    <property type="entry name" value="CNH1P"/>
    <property type="match status" value="1"/>
</dbReference>
<feature type="transmembrane region" description="Helical" evidence="8">
    <location>
        <begin position="31"/>
        <end position="50"/>
    </location>
</feature>
<keyword evidence="7 8" id="KW-0472">Membrane</keyword>
<keyword evidence="11" id="KW-1185">Reference proteome</keyword>
<keyword evidence="3" id="KW-0050">Antiport</keyword>
<feature type="transmembrane region" description="Helical" evidence="8">
    <location>
        <begin position="297"/>
        <end position="315"/>
    </location>
</feature>
<evidence type="ECO:0000256" key="2">
    <source>
        <dbReference type="ARBA" id="ARBA00022448"/>
    </source>
</evidence>
<evidence type="ECO:0000256" key="5">
    <source>
        <dbReference type="ARBA" id="ARBA00022989"/>
    </source>
</evidence>
<keyword evidence="4 8" id="KW-0812">Transmembrane</keyword>
<keyword evidence="6" id="KW-0406">Ion transport</keyword>
<dbReference type="Pfam" id="PF00999">
    <property type="entry name" value="Na_H_Exchanger"/>
    <property type="match status" value="1"/>
</dbReference>
<dbReference type="EMBL" id="RZGZ01000002">
    <property type="protein sequence ID" value="RUR00890.1"/>
    <property type="molecule type" value="Genomic_DNA"/>
</dbReference>
<evidence type="ECO:0000256" key="1">
    <source>
        <dbReference type="ARBA" id="ARBA00004651"/>
    </source>
</evidence>
<dbReference type="PANTHER" id="PTHR32507">
    <property type="entry name" value="NA(+)/H(+) ANTIPORTER 1"/>
    <property type="match status" value="1"/>
</dbReference>
<keyword evidence="2" id="KW-0813">Transport</keyword>
<evidence type="ECO:0000256" key="4">
    <source>
        <dbReference type="ARBA" id="ARBA00022692"/>
    </source>
</evidence>
<evidence type="ECO:0000256" key="3">
    <source>
        <dbReference type="ARBA" id="ARBA00022449"/>
    </source>
</evidence>
<dbReference type="RefSeq" id="WP_127047802.1">
    <property type="nucleotide sequence ID" value="NZ_RZGZ01000002.1"/>
</dbReference>
<evidence type="ECO:0000256" key="6">
    <source>
        <dbReference type="ARBA" id="ARBA00023065"/>
    </source>
</evidence>
<dbReference type="AlphaFoldDB" id="A0A3S0XZW0"/>
<evidence type="ECO:0000313" key="11">
    <source>
        <dbReference type="Proteomes" id="UP000274909"/>
    </source>
</evidence>
<protein>
    <submittedName>
        <fullName evidence="10">Sodium:proton antiporter</fullName>
    </submittedName>
</protein>
<dbReference type="OrthoDB" id="9810860at2"/>
<feature type="domain" description="Cation/H+ exchanger transmembrane" evidence="9">
    <location>
        <begin position="20"/>
        <end position="407"/>
    </location>
</feature>
<dbReference type="Proteomes" id="UP000274909">
    <property type="component" value="Unassembled WGS sequence"/>
</dbReference>
<evidence type="ECO:0000313" key="10">
    <source>
        <dbReference type="EMBL" id="RUR00890.1"/>
    </source>
</evidence>
<feature type="transmembrane region" description="Helical" evidence="8">
    <location>
        <begin position="321"/>
        <end position="342"/>
    </location>
</feature>
<evidence type="ECO:0000256" key="8">
    <source>
        <dbReference type="SAM" id="Phobius"/>
    </source>
</evidence>
<name>A0A3S0XZW0_9MICO</name>
<feature type="transmembrane region" description="Helical" evidence="8">
    <location>
        <begin position="106"/>
        <end position="134"/>
    </location>
</feature>
<gene>
    <name evidence="10" type="ORF">ELQ94_04915</name>
</gene>
<feature type="transmembrane region" description="Helical" evidence="8">
    <location>
        <begin position="204"/>
        <end position="222"/>
    </location>
</feature>
<keyword evidence="5 8" id="KW-1133">Transmembrane helix</keyword>
<feature type="transmembrane region" description="Helical" evidence="8">
    <location>
        <begin position="385"/>
        <end position="410"/>
    </location>
</feature>
<organism evidence="10 11">
    <name type="scientific">Labedella endophytica</name>
    <dbReference type="NCBI Taxonomy" id="1523160"/>
    <lineage>
        <taxon>Bacteria</taxon>
        <taxon>Bacillati</taxon>
        <taxon>Actinomycetota</taxon>
        <taxon>Actinomycetes</taxon>
        <taxon>Micrococcales</taxon>
        <taxon>Microbacteriaceae</taxon>
        <taxon>Labedella</taxon>
    </lineage>
</organism>
<dbReference type="GO" id="GO:0005886">
    <property type="term" value="C:plasma membrane"/>
    <property type="evidence" value="ECO:0007669"/>
    <property type="project" value="UniProtKB-SubCell"/>
</dbReference>
<proteinExistence type="predicted"/>
<feature type="transmembrane region" description="Helical" evidence="8">
    <location>
        <begin position="65"/>
        <end position="85"/>
    </location>
</feature>
<evidence type="ECO:0000256" key="7">
    <source>
        <dbReference type="ARBA" id="ARBA00023136"/>
    </source>
</evidence>
<dbReference type="InterPro" id="IPR006153">
    <property type="entry name" value="Cation/H_exchanger_TM"/>
</dbReference>
<feature type="transmembrane region" description="Helical" evidence="8">
    <location>
        <begin position="6"/>
        <end position="24"/>
    </location>
</feature>
<feature type="transmembrane region" description="Helical" evidence="8">
    <location>
        <begin position="234"/>
        <end position="255"/>
    </location>
</feature>
<comment type="subcellular location">
    <subcellularLocation>
        <location evidence="1">Cell membrane</location>
        <topology evidence="1">Multi-pass membrane protein</topology>
    </subcellularLocation>
</comment>
<feature type="transmembrane region" description="Helical" evidence="8">
    <location>
        <begin position="354"/>
        <end position="373"/>
    </location>
</feature>
<reference evidence="10 11" key="1">
    <citation type="submission" date="2018-12" db="EMBL/GenBank/DDBJ databases">
        <authorList>
            <person name="Li F."/>
        </authorList>
    </citation>
    <scope>NUCLEOTIDE SEQUENCE [LARGE SCALE GENOMIC DNA]</scope>
    <source>
        <strain evidence="10 11">EGI 6500705</strain>
    </source>
</reference>
<evidence type="ECO:0000259" key="9">
    <source>
        <dbReference type="Pfam" id="PF00999"/>
    </source>
</evidence>
<dbReference type="GO" id="GO:0015297">
    <property type="term" value="F:antiporter activity"/>
    <property type="evidence" value="ECO:0007669"/>
    <property type="project" value="UniProtKB-KW"/>
</dbReference>
<dbReference type="GO" id="GO:1902600">
    <property type="term" value="P:proton transmembrane transport"/>
    <property type="evidence" value="ECO:0007669"/>
    <property type="project" value="InterPro"/>
</dbReference>
<accession>A0A3S0XZW0</accession>
<sequence length="435" mass="45755">MLEFDGSGAIFAAIGVATIVAALLPRVLGRAPISMPIVFLGAGILGFTLLPDLPDPDPLAHPEVALHLTEICVIVSLMGAGLAINRRPSLRGWSTTWRLLAITMPLSMLAIGLLGWAVLGLGVASAVLLAAALAPTDPVLATEVQVSEPVTDAEAQDDEARFALTSEAGLNDGLAFPFTYAAILISLVGVAPNAWLGEWAVVDLAWRLTIGIGIGYLVGRLLGKLFFSSMSQRLNLTTQSEGFVALAATFLAYGATESAEGYGFIAVFVCACSMRGSERNHGYHAVLHTFVEQIERLLTIAVVVLLGGAVARGLFDDIRLLDVLVVAVFLLVIRPVAGWIGLTPGKTGPGERAVISFFGVRGVGSLFYIAFALDEGEFPGGEHLWALVSLVVVGSILVHGITAAPTMALLDRRRRRVAERRGDGDTEDSIAATPA</sequence>